<dbReference type="Pfam" id="PF03447">
    <property type="entry name" value="NAD_binding_3"/>
    <property type="match status" value="1"/>
</dbReference>
<dbReference type="PROSITE" id="PS01042">
    <property type="entry name" value="HOMOSER_DHGENASE"/>
    <property type="match status" value="1"/>
</dbReference>
<keyword evidence="11 12" id="KW-0521">NADP</keyword>
<keyword evidence="8 12" id="KW-0560">Oxidoreductase</keyword>
<evidence type="ECO:0000256" key="12">
    <source>
        <dbReference type="RuleBase" id="RU000579"/>
    </source>
</evidence>
<dbReference type="InterPro" id="IPR036291">
    <property type="entry name" value="NAD(P)-bd_dom_sf"/>
</dbReference>
<comment type="pathway">
    <text evidence="1 12">Amino-acid biosynthesis; L-threonine biosynthesis; L-threonine from L-aspartate: step 3/5.</text>
</comment>
<feature type="binding site" evidence="11">
    <location>
        <position position="120"/>
    </location>
    <ligand>
        <name>NADPH</name>
        <dbReference type="ChEBI" id="CHEBI:57783"/>
    </ligand>
</feature>
<evidence type="ECO:0000256" key="6">
    <source>
        <dbReference type="ARBA" id="ARBA00022605"/>
    </source>
</evidence>
<dbReference type="EC" id="1.1.1.3" evidence="4 12"/>
<feature type="binding site" evidence="11">
    <location>
        <begin position="20"/>
        <end position="25"/>
    </location>
    <ligand>
        <name>NADP(+)</name>
        <dbReference type="ChEBI" id="CHEBI:58349"/>
    </ligand>
</feature>
<evidence type="ECO:0000256" key="13">
    <source>
        <dbReference type="RuleBase" id="RU004171"/>
    </source>
</evidence>
<dbReference type="GO" id="GO:0004412">
    <property type="term" value="F:homoserine dehydrogenase activity"/>
    <property type="evidence" value="ECO:0007669"/>
    <property type="project" value="UniProtKB-EC"/>
</dbReference>
<evidence type="ECO:0000256" key="10">
    <source>
        <dbReference type="PIRSR" id="PIRSR036497-1"/>
    </source>
</evidence>
<protein>
    <recommendedName>
        <fullName evidence="5 12">Homoserine dehydrogenase</fullName>
        <ecNumber evidence="4 12">1.1.1.3</ecNumber>
    </recommendedName>
</protein>
<evidence type="ECO:0000256" key="11">
    <source>
        <dbReference type="PIRSR" id="PIRSR036497-2"/>
    </source>
</evidence>
<dbReference type="Pfam" id="PF00742">
    <property type="entry name" value="Homoserine_dh"/>
    <property type="match status" value="1"/>
</dbReference>
<reference evidence="16 17" key="1">
    <citation type="submission" date="2021-04" db="EMBL/GenBank/DDBJ databases">
        <authorList>
            <person name="Tang X."/>
            <person name="Zhou X."/>
            <person name="Chen X."/>
            <person name="Cernava T."/>
            <person name="Zhang C."/>
        </authorList>
    </citation>
    <scope>NUCLEOTIDE SEQUENCE [LARGE SCALE GENOMIC DNA]</scope>
    <source>
        <strain evidence="16 17">BH-SS-21</strain>
    </source>
</reference>
<dbReference type="InterPro" id="IPR019811">
    <property type="entry name" value="HDH_CS"/>
</dbReference>
<dbReference type="GO" id="GO:0050661">
    <property type="term" value="F:NADP binding"/>
    <property type="evidence" value="ECO:0007669"/>
    <property type="project" value="InterPro"/>
</dbReference>
<feature type="domain" description="Aspartate/homoserine dehydrogenase NAD-binding" evidence="15">
    <location>
        <begin position="20"/>
        <end position="142"/>
    </location>
</feature>
<dbReference type="SUPFAM" id="SSF51735">
    <property type="entry name" value="NAD(P)-binding Rossmann-fold domains"/>
    <property type="match status" value="1"/>
</dbReference>
<sequence>MNGAAPVGDDGSTAFVVLSGFGPVGQAYARRLTEARLDGARLRLAAVRTSTAQWTASTDELTVPPHPQRGPLAPLGQTLERTGAAILVQALPSTPEVRDLAAAEAVTALRAGVHVVTAAKAHLLSAWRELEAAAHTGGALIRLSAATGAALPAGDLARFGVRGFGCRSVRACLNGTSTFVLDRMAGGGSLADALTEARRLGIAEGDPSADLAGRDAATKAALLAALLWGWDASAVRWRTEPIGEAAAGAARAAAARGRRLRAVASAAADTPHEVRVLLEETAPGDPMHALIGPEKAVTFECPETGDVTVSGGRSSPLGAALAMLKDSLDVVADGRRGFR</sequence>
<dbReference type="Proteomes" id="UP000677413">
    <property type="component" value="Unassembled WGS sequence"/>
</dbReference>
<evidence type="ECO:0000256" key="7">
    <source>
        <dbReference type="ARBA" id="ARBA00022697"/>
    </source>
</evidence>
<evidence type="ECO:0000259" key="14">
    <source>
        <dbReference type="Pfam" id="PF00742"/>
    </source>
</evidence>
<accession>A0A941BDW2</accession>
<dbReference type="PANTHER" id="PTHR43331">
    <property type="entry name" value="HOMOSERINE DEHYDROGENASE"/>
    <property type="match status" value="1"/>
</dbReference>
<evidence type="ECO:0000259" key="15">
    <source>
        <dbReference type="Pfam" id="PF03447"/>
    </source>
</evidence>
<dbReference type="PIRSF" id="PIRSF036497">
    <property type="entry name" value="HDH_short"/>
    <property type="match status" value="1"/>
</dbReference>
<evidence type="ECO:0000256" key="4">
    <source>
        <dbReference type="ARBA" id="ARBA00013213"/>
    </source>
</evidence>
<dbReference type="InterPro" id="IPR005106">
    <property type="entry name" value="Asp/hSer_DH_NAD-bd"/>
</dbReference>
<keyword evidence="17" id="KW-1185">Reference proteome</keyword>
<dbReference type="Gene3D" id="3.40.50.720">
    <property type="entry name" value="NAD(P)-binding Rossmann-like Domain"/>
    <property type="match status" value="1"/>
</dbReference>
<dbReference type="InterPro" id="IPR001342">
    <property type="entry name" value="HDH_cat"/>
</dbReference>
<name>A0A941BDW2_9ACTN</name>
<comment type="pathway">
    <text evidence="2 12">Amino-acid biosynthesis; L-methionine biosynthesis via de novo pathway; L-homoserine from L-aspartate: step 3/3.</text>
</comment>
<evidence type="ECO:0000256" key="1">
    <source>
        <dbReference type="ARBA" id="ARBA00005056"/>
    </source>
</evidence>
<gene>
    <name evidence="16" type="ORF">J8N05_41185</name>
</gene>
<organism evidence="16 17">
    <name type="scientific">Streptomyces liliiviolaceus</name>
    <dbReference type="NCBI Taxonomy" id="2823109"/>
    <lineage>
        <taxon>Bacteria</taxon>
        <taxon>Bacillati</taxon>
        <taxon>Actinomycetota</taxon>
        <taxon>Actinomycetes</taxon>
        <taxon>Kitasatosporales</taxon>
        <taxon>Streptomycetaceae</taxon>
        <taxon>Streptomyces</taxon>
    </lineage>
</organism>
<comment type="catalytic activity">
    <reaction evidence="12">
        <text>L-homoserine + NADP(+) = L-aspartate 4-semialdehyde + NADPH + H(+)</text>
        <dbReference type="Rhea" id="RHEA:15761"/>
        <dbReference type="ChEBI" id="CHEBI:15378"/>
        <dbReference type="ChEBI" id="CHEBI:57476"/>
        <dbReference type="ChEBI" id="CHEBI:57783"/>
        <dbReference type="ChEBI" id="CHEBI:58349"/>
        <dbReference type="ChEBI" id="CHEBI:537519"/>
        <dbReference type="EC" id="1.1.1.3"/>
    </reaction>
</comment>
<dbReference type="PANTHER" id="PTHR43331:SF1">
    <property type="entry name" value="HOMOSERINE DEHYDROGENASE"/>
    <property type="match status" value="1"/>
</dbReference>
<comment type="similarity">
    <text evidence="3 13">Belongs to the homoserine dehydrogenase family.</text>
</comment>
<dbReference type="GO" id="GO:0009086">
    <property type="term" value="P:methionine biosynthetic process"/>
    <property type="evidence" value="ECO:0007669"/>
    <property type="project" value="UniProtKB-KW"/>
</dbReference>
<dbReference type="GO" id="GO:0009088">
    <property type="term" value="P:threonine biosynthetic process"/>
    <property type="evidence" value="ECO:0007669"/>
    <property type="project" value="UniProtKB-KW"/>
</dbReference>
<dbReference type="RefSeq" id="WP_210892325.1">
    <property type="nucleotide sequence ID" value="NZ_JAGPYQ010000002.1"/>
</dbReference>
<dbReference type="Gene3D" id="3.30.360.10">
    <property type="entry name" value="Dihydrodipicolinate Reductase, domain 2"/>
    <property type="match status" value="1"/>
</dbReference>
<dbReference type="InterPro" id="IPR022697">
    <property type="entry name" value="HDH_short"/>
</dbReference>
<evidence type="ECO:0000256" key="3">
    <source>
        <dbReference type="ARBA" id="ARBA00006753"/>
    </source>
</evidence>
<feature type="binding site" evidence="11">
    <location>
        <position position="204"/>
    </location>
    <ligand>
        <name>L-homoserine</name>
        <dbReference type="ChEBI" id="CHEBI:57476"/>
    </ligand>
</feature>
<keyword evidence="6 12" id="KW-0028">Amino-acid biosynthesis</keyword>
<feature type="active site" description="Proton donor" evidence="10">
    <location>
        <position position="219"/>
    </location>
</feature>
<dbReference type="AlphaFoldDB" id="A0A941BDW2"/>
<feature type="domain" description="Homoserine dehydrogenase catalytic" evidence="14">
    <location>
        <begin position="162"/>
        <end position="326"/>
    </location>
</feature>
<evidence type="ECO:0000256" key="2">
    <source>
        <dbReference type="ARBA" id="ARBA00005062"/>
    </source>
</evidence>
<proteinExistence type="inferred from homology"/>
<comment type="caution">
    <text evidence="16">The sequence shown here is derived from an EMBL/GenBank/DDBJ whole genome shotgun (WGS) entry which is preliminary data.</text>
</comment>
<evidence type="ECO:0000256" key="8">
    <source>
        <dbReference type="ARBA" id="ARBA00023002"/>
    </source>
</evidence>
<dbReference type="EMBL" id="JAGPYQ010000002">
    <property type="protein sequence ID" value="MBQ0854578.1"/>
    <property type="molecule type" value="Genomic_DNA"/>
</dbReference>
<dbReference type="SUPFAM" id="SSF55347">
    <property type="entry name" value="Glyceraldehyde-3-phosphate dehydrogenase-like, C-terminal domain"/>
    <property type="match status" value="1"/>
</dbReference>
<evidence type="ECO:0000313" key="16">
    <source>
        <dbReference type="EMBL" id="MBQ0854578.1"/>
    </source>
</evidence>
<evidence type="ECO:0000256" key="5">
    <source>
        <dbReference type="ARBA" id="ARBA00013376"/>
    </source>
</evidence>
<keyword evidence="9 12" id="KW-0486">Methionine biosynthesis</keyword>
<keyword evidence="7 12" id="KW-0791">Threonine biosynthesis</keyword>
<evidence type="ECO:0000313" key="17">
    <source>
        <dbReference type="Proteomes" id="UP000677413"/>
    </source>
</evidence>
<evidence type="ECO:0000256" key="9">
    <source>
        <dbReference type="ARBA" id="ARBA00023167"/>
    </source>
</evidence>